<gene>
    <name evidence="4" type="ORF">SSFG_00574</name>
</gene>
<dbReference type="CDD" id="cd07043">
    <property type="entry name" value="STAS_anti-anti-sigma_factors"/>
    <property type="match status" value="1"/>
</dbReference>
<dbReference type="SUPFAM" id="SSF52091">
    <property type="entry name" value="SpoIIaa-like"/>
    <property type="match status" value="1"/>
</dbReference>
<evidence type="ECO:0000256" key="2">
    <source>
        <dbReference type="RuleBase" id="RU003749"/>
    </source>
</evidence>
<sequence length="181" mass="19959">MHTFRKNLERTRSQFEDICQSNMLKFSRSRVTCRAGNGVGADPAPCTEQAGGDGVVRYEPAPLTRHLRVHQDRGHTVLEFRGEIDIAAAEEIVPHLDAATAAPDARIVIDLTRVEFFDCSGLRLLFRARHRVLAGHGRLHLVCAHPLTLRMLRITDLARLLPPYPTLDAALAQPGATSGPV</sequence>
<accession>D5ZYP4</accession>
<dbReference type="Proteomes" id="UP000003824">
    <property type="component" value="Unassembled WGS sequence"/>
</dbReference>
<dbReference type="Gene3D" id="3.30.750.24">
    <property type="entry name" value="STAS domain"/>
    <property type="match status" value="1"/>
</dbReference>
<comment type="similarity">
    <text evidence="1 2">Belongs to the anti-sigma-factor antagonist family.</text>
</comment>
<dbReference type="PROSITE" id="PS50801">
    <property type="entry name" value="STAS"/>
    <property type="match status" value="1"/>
</dbReference>
<evidence type="ECO:0000313" key="4">
    <source>
        <dbReference type="EMBL" id="EFE65320.2"/>
    </source>
</evidence>
<dbReference type="InterPro" id="IPR036513">
    <property type="entry name" value="STAS_dom_sf"/>
</dbReference>
<dbReference type="PANTHER" id="PTHR33495:SF2">
    <property type="entry name" value="ANTI-SIGMA FACTOR ANTAGONIST TM_1081-RELATED"/>
    <property type="match status" value="1"/>
</dbReference>
<dbReference type="NCBIfam" id="TIGR00377">
    <property type="entry name" value="ant_ant_sig"/>
    <property type="match status" value="1"/>
</dbReference>
<dbReference type="Pfam" id="PF01740">
    <property type="entry name" value="STAS"/>
    <property type="match status" value="1"/>
</dbReference>
<feature type="domain" description="STAS" evidence="3">
    <location>
        <begin position="65"/>
        <end position="174"/>
    </location>
</feature>
<dbReference type="InterPro" id="IPR002645">
    <property type="entry name" value="STAS_dom"/>
</dbReference>
<evidence type="ECO:0000256" key="1">
    <source>
        <dbReference type="ARBA" id="ARBA00009013"/>
    </source>
</evidence>
<protein>
    <recommendedName>
        <fullName evidence="2">Anti-sigma factor antagonist</fullName>
    </recommendedName>
</protein>
<evidence type="ECO:0000259" key="3">
    <source>
        <dbReference type="PROSITE" id="PS50801"/>
    </source>
</evidence>
<dbReference type="eggNOG" id="COG1366">
    <property type="taxonomic scope" value="Bacteria"/>
</dbReference>
<evidence type="ECO:0000313" key="5">
    <source>
        <dbReference type="Proteomes" id="UP000003824"/>
    </source>
</evidence>
<dbReference type="AlphaFoldDB" id="D5ZYP4"/>
<name>D5ZYP4_STRV1</name>
<dbReference type="PANTHER" id="PTHR33495">
    <property type="entry name" value="ANTI-SIGMA FACTOR ANTAGONIST TM_1081-RELATED-RELATED"/>
    <property type="match status" value="1"/>
</dbReference>
<dbReference type="InterPro" id="IPR003658">
    <property type="entry name" value="Anti-sigma_ant"/>
</dbReference>
<dbReference type="EMBL" id="DS999641">
    <property type="protein sequence ID" value="EFE65320.2"/>
    <property type="molecule type" value="Genomic_DNA"/>
</dbReference>
<proteinExistence type="inferred from homology"/>
<reference evidence="5" key="1">
    <citation type="submission" date="2008-12" db="EMBL/GenBank/DDBJ databases">
        <title>Annotation of Streptomyces ghanaensis ATCC 14672.</title>
        <authorList>
            <consortium name="The Broad Institute Genome Sequencing Platform"/>
            <consortium name="Broad Institute Microbial Sequencing Center"/>
            <person name="Fischbach M."/>
            <person name="Ward D."/>
            <person name="Young S."/>
            <person name="Kodira C.D."/>
            <person name="Zeng Q."/>
            <person name="Koehrsen M."/>
            <person name="Godfrey P."/>
            <person name="Alvarado L."/>
            <person name="Berlin A.M."/>
            <person name="Borenstein D."/>
            <person name="Chen Z."/>
            <person name="Engels R."/>
            <person name="Freedman E."/>
            <person name="Gellesch M."/>
            <person name="Goldberg J."/>
            <person name="Griggs A."/>
            <person name="Gujja S."/>
            <person name="Heiman D.I."/>
            <person name="Hepburn T.A."/>
            <person name="Howarth C."/>
            <person name="Jen D."/>
            <person name="Larson L."/>
            <person name="Lewis B."/>
            <person name="Mehta T."/>
            <person name="Park D."/>
            <person name="Pearson M."/>
            <person name="Roberts A."/>
            <person name="Saif S."/>
            <person name="Shea T.D."/>
            <person name="Shenoy N."/>
            <person name="Sisk P."/>
            <person name="Stolte C."/>
            <person name="Sykes S.N."/>
            <person name="Walk T."/>
            <person name="White J."/>
            <person name="Yandava C."/>
            <person name="Straight P."/>
            <person name="Clardy J."/>
            <person name="Hung D."/>
            <person name="Kolter R."/>
            <person name="Mekalanos J."/>
            <person name="Walker S."/>
            <person name="Walsh C.T."/>
            <person name="Wieland B.L.C."/>
            <person name="Ilzarbe M."/>
            <person name="Galagan J."/>
            <person name="Nusbaum C."/>
            <person name="Birren B."/>
        </authorList>
    </citation>
    <scope>NUCLEOTIDE SEQUENCE [LARGE SCALE GENOMIC DNA]</scope>
    <source>
        <strain evidence="5">ATCC 14672 / DSM 40746 / JCM 4963 / KCTC 9882 / NRRL B-12104 / FH 1290</strain>
    </source>
</reference>
<organism evidence="4 5">
    <name type="scientific">Streptomyces viridosporus (strain ATCC 14672 / DSM 40746 / JCM 4963 / KCTC 9882 / NRRL B-12104 / FH 1290)</name>
    <name type="common">Streptomyces ghanaensis</name>
    <dbReference type="NCBI Taxonomy" id="566461"/>
    <lineage>
        <taxon>Bacteria</taxon>
        <taxon>Bacillati</taxon>
        <taxon>Actinomycetota</taxon>
        <taxon>Actinomycetes</taxon>
        <taxon>Kitasatosporales</taxon>
        <taxon>Streptomycetaceae</taxon>
        <taxon>Streptomyces</taxon>
    </lineage>
</organism>
<dbReference type="GO" id="GO:0043856">
    <property type="term" value="F:anti-sigma factor antagonist activity"/>
    <property type="evidence" value="ECO:0007669"/>
    <property type="project" value="InterPro"/>
</dbReference>